<keyword evidence="4" id="KW-1185">Reference proteome</keyword>
<gene>
    <name evidence="3" type="ORF">CAter282_1363</name>
</gene>
<dbReference type="Pfam" id="PF10988">
    <property type="entry name" value="DUF2807"/>
    <property type="match status" value="1"/>
</dbReference>
<dbReference type="PANTHER" id="PTHR39200">
    <property type="entry name" value="HYPOTHETICAL EXPORTED PROTEIN"/>
    <property type="match status" value="1"/>
</dbReference>
<dbReference type="PATRIC" id="fig|279058.17.peg.1459"/>
<keyword evidence="1" id="KW-0732">Signal</keyword>
<dbReference type="AlphaFoldDB" id="A0A127PNS7"/>
<dbReference type="InterPro" id="IPR006311">
    <property type="entry name" value="TAT_signal"/>
</dbReference>
<evidence type="ECO:0000259" key="2">
    <source>
        <dbReference type="Pfam" id="PF10988"/>
    </source>
</evidence>
<evidence type="ECO:0000256" key="1">
    <source>
        <dbReference type="SAM" id="SignalP"/>
    </source>
</evidence>
<sequence length="238" mass="24677">MKSLSRRTFFLALAAAAVLPLVSTGSMAAEVIKAERPLGDFQQIELMDAVNVYLTQGPAKPAVIEAEASIVPRVELTVSGSALRVSLKGNSFFSTHHDINVYLTAPDVNTLSIYGSGDIKVKGKLSSKDTIKISIAGSGDVDGELNAPNINASIAGAGNINVKGKTRDLRVSIAGSGDYDGFSLLSENTRVSIVGSGDANVYASKQLNVSTAGSGDVTYEGDPQVKTSIVGSGSVNKR</sequence>
<evidence type="ECO:0000313" key="4">
    <source>
        <dbReference type="Proteomes" id="UP000071778"/>
    </source>
</evidence>
<accession>A0A127PNS7</accession>
<reference evidence="3 4" key="1">
    <citation type="submission" date="2015-11" db="EMBL/GenBank/DDBJ databases">
        <title>Exploring the genomic traits of fungus-feeding bacterial genus Collimonas.</title>
        <authorList>
            <person name="Song C."/>
            <person name="Schmidt R."/>
            <person name="de Jager V."/>
            <person name="Krzyzanowska D."/>
            <person name="Jongedijk E."/>
            <person name="Cankar K."/>
            <person name="Beekwilder J."/>
            <person name="van Veen A."/>
            <person name="de Boer W."/>
            <person name="van Veen J.A."/>
            <person name="Garbeva P."/>
        </authorList>
    </citation>
    <scope>NUCLEOTIDE SEQUENCE [LARGE SCALE GENOMIC DNA]</scope>
    <source>
        <strain evidence="3 4">Ter282</strain>
    </source>
</reference>
<evidence type="ECO:0000313" key="3">
    <source>
        <dbReference type="EMBL" id="AMP09154.1"/>
    </source>
</evidence>
<proteinExistence type="predicted"/>
<feature type="chain" id="PRO_5007277150" description="Putative auto-transporter adhesin head GIN domain-containing protein" evidence="1">
    <location>
        <begin position="29"/>
        <end position="238"/>
    </location>
</feature>
<feature type="signal peptide" evidence="1">
    <location>
        <begin position="1"/>
        <end position="28"/>
    </location>
</feature>
<feature type="domain" description="Putative auto-transporter adhesin head GIN" evidence="2">
    <location>
        <begin position="40"/>
        <end position="223"/>
    </location>
</feature>
<dbReference type="RefSeq" id="WP_061532765.1">
    <property type="nucleotide sequence ID" value="NZ_CP013233.1"/>
</dbReference>
<dbReference type="PANTHER" id="PTHR39200:SF1">
    <property type="entry name" value="AUTO-TRANSPORTER ADHESIN HEAD GIN DOMAIN-CONTAINING PROTEIN-RELATED"/>
    <property type="match status" value="1"/>
</dbReference>
<organism evidence="3 4">
    <name type="scientific">Collimonas arenae</name>
    <dbReference type="NCBI Taxonomy" id="279058"/>
    <lineage>
        <taxon>Bacteria</taxon>
        <taxon>Pseudomonadati</taxon>
        <taxon>Pseudomonadota</taxon>
        <taxon>Betaproteobacteria</taxon>
        <taxon>Burkholderiales</taxon>
        <taxon>Oxalobacteraceae</taxon>
        <taxon>Collimonas</taxon>
    </lineage>
</organism>
<name>A0A127PNS7_9BURK</name>
<dbReference type="InterPro" id="IPR021255">
    <property type="entry name" value="DUF2807"/>
</dbReference>
<dbReference type="PROSITE" id="PS51318">
    <property type="entry name" value="TAT"/>
    <property type="match status" value="1"/>
</dbReference>
<protein>
    <recommendedName>
        <fullName evidence="2">Putative auto-transporter adhesin head GIN domain-containing protein</fullName>
    </recommendedName>
</protein>
<dbReference type="EMBL" id="CP013235">
    <property type="protein sequence ID" value="AMP09154.1"/>
    <property type="molecule type" value="Genomic_DNA"/>
</dbReference>
<dbReference type="Proteomes" id="UP000071778">
    <property type="component" value="Chromosome"/>
</dbReference>
<dbReference type="Gene3D" id="2.160.20.120">
    <property type="match status" value="1"/>
</dbReference>